<gene>
    <name evidence="2" type="ordered locus">Cyan7822_4454</name>
</gene>
<keyword evidence="3" id="KW-1185">Reference proteome</keyword>
<dbReference type="Pfam" id="PF20546">
    <property type="entry name" value="DUF6760"/>
    <property type="match status" value="1"/>
</dbReference>
<sequence>MGGVLSYPSNKLYEEVAFVAYHFHWTLEDIMSLDHWERQRWVKEIGKINQKQDY</sequence>
<organism evidence="2 3">
    <name type="scientific">Gloeothece verrucosa (strain PCC 7822)</name>
    <name type="common">Cyanothece sp. (strain PCC 7822)</name>
    <dbReference type="NCBI Taxonomy" id="497965"/>
    <lineage>
        <taxon>Bacteria</taxon>
        <taxon>Bacillati</taxon>
        <taxon>Cyanobacteriota</taxon>
        <taxon>Cyanophyceae</taxon>
        <taxon>Oscillatoriophycideae</taxon>
        <taxon>Chroococcales</taxon>
        <taxon>Aphanothecaceae</taxon>
        <taxon>Gloeothece</taxon>
        <taxon>Gloeothece verrucosa</taxon>
    </lineage>
</organism>
<dbReference type="Proteomes" id="UP000008206">
    <property type="component" value="Chromosome"/>
</dbReference>
<dbReference type="KEGG" id="cyj:Cyan7822_4454"/>
<evidence type="ECO:0000313" key="2">
    <source>
        <dbReference type="EMBL" id="ADN16368.1"/>
    </source>
</evidence>
<evidence type="ECO:0000259" key="1">
    <source>
        <dbReference type="Pfam" id="PF20546"/>
    </source>
</evidence>
<protein>
    <recommendedName>
        <fullName evidence="1">DUF6760 domain-containing protein</fullName>
    </recommendedName>
</protein>
<reference evidence="3" key="1">
    <citation type="journal article" date="2011" name="MBio">
        <title>Novel metabolic attributes of the genus Cyanothece, comprising a group of unicellular nitrogen-fixing Cyanobacteria.</title>
        <authorList>
            <person name="Bandyopadhyay A."/>
            <person name="Elvitigala T."/>
            <person name="Welsh E."/>
            <person name="Stockel J."/>
            <person name="Liberton M."/>
            <person name="Min H."/>
            <person name="Sherman L.A."/>
            <person name="Pakrasi H.B."/>
        </authorList>
    </citation>
    <scope>NUCLEOTIDE SEQUENCE [LARGE SCALE GENOMIC DNA]</scope>
    <source>
        <strain evidence="3">PCC 7822</strain>
    </source>
</reference>
<accession>E0UC30</accession>
<dbReference type="AlphaFoldDB" id="E0UC30"/>
<feature type="domain" description="DUF6760" evidence="1">
    <location>
        <begin position="8"/>
        <end position="51"/>
    </location>
</feature>
<evidence type="ECO:0000313" key="3">
    <source>
        <dbReference type="Proteomes" id="UP000008206"/>
    </source>
</evidence>
<name>E0UC30_GLOV7</name>
<dbReference type="HOGENOM" id="CLU_201963_1_0_3"/>
<dbReference type="InterPro" id="IPR046648">
    <property type="entry name" value="DUF6760"/>
</dbReference>
<dbReference type="EMBL" id="CP002198">
    <property type="protein sequence ID" value="ADN16368.1"/>
    <property type="molecule type" value="Genomic_DNA"/>
</dbReference>
<dbReference type="STRING" id="497965.Cyan7822_4454"/>
<proteinExistence type="predicted"/>
<dbReference type="eggNOG" id="ENOG5033A8Q">
    <property type="taxonomic scope" value="Bacteria"/>
</dbReference>